<organism evidence="10 11">
    <name type="scientific">Panicum virgatum</name>
    <name type="common">Blackwell switchgrass</name>
    <dbReference type="NCBI Taxonomy" id="38727"/>
    <lineage>
        <taxon>Eukaryota</taxon>
        <taxon>Viridiplantae</taxon>
        <taxon>Streptophyta</taxon>
        <taxon>Embryophyta</taxon>
        <taxon>Tracheophyta</taxon>
        <taxon>Spermatophyta</taxon>
        <taxon>Magnoliopsida</taxon>
        <taxon>Liliopsida</taxon>
        <taxon>Poales</taxon>
        <taxon>Poaceae</taxon>
        <taxon>PACMAD clade</taxon>
        <taxon>Panicoideae</taxon>
        <taxon>Panicodae</taxon>
        <taxon>Paniceae</taxon>
        <taxon>Panicinae</taxon>
        <taxon>Panicum</taxon>
        <taxon>Panicum sect. Hiantes</taxon>
    </lineage>
</organism>
<evidence type="ECO:0000256" key="3">
    <source>
        <dbReference type="ARBA" id="ARBA00011245"/>
    </source>
</evidence>
<keyword evidence="7" id="KW-0560">Oxidoreductase</keyword>
<evidence type="ECO:0000313" key="10">
    <source>
        <dbReference type="EMBL" id="KAG2606751.1"/>
    </source>
</evidence>
<dbReference type="Gene3D" id="3.40.462.10">
    <property type="entry name" value="FAD-linked oxidases, C-terminal domain"/>
    <property type="match status" value="1"/>
</dbReference>
<dbReference type="Proteomes" id="UP000823388">
    <property type="component" value="Chromosome 4N"/>
</dbReference>
<reference evidence="10" key="1">
    <citation type="submission" date="2020-05" db="EMBL/GenBank/DDBJ databases">
        <title>WGS assembly of Panicum virgatum.</title>
        <authorList>
            <person name="Lovell J.T."/>
            <person name="Jenkins J."/>
            <person name="Shu S."/>
            <person name="Juenger T.E."/>
            <person name="Schmutz J."/>
        </authorList>
    </citation>
    <scope>NUCLEOTIDE SEQUENCE</scope>
    <source>
        <strain evidence="10">AP13</strain>
    </source>
</reference>
<protein>
    <recommendedName>
        <fullName evidence="4">cytokinin dehydrogenase</fullName>
        <ecNumber evidence="4">1.5.99.12</ecNumber>
    </recommendedName>
</protein>
<accession>A0A8T0T600</accession>
<dbReference type="AlphaFoldDB" id="A0A8T0T600"/>
<dbReference type="InterPro" id="IPR036318">
    <property type="entry name" value="FAD-bd_PCMH-like_sf"/>
</dbReference>
<evidence type="ECO:0000256" key="7">
    <source>
        <dbReference type="ARBA" id="ARBA00023002"/>
    </source>
</evidence>
<dbReference type="PROSITE" id="PS51387">
    <property type="entry name" value="FAD_PCMH"/>
    <property type="match status" value="1"/>
</dbReference>
<evidence type="ECO:0000256" key="1">
    <source>
        <dbReference type="ARBA" id="ARBA00001974"/>
    </source>
</evidence>
<evidence type="ECO:0000313" key="11">
    <source>
        <dbReference type="Proteomes" id="UP000823388"/>
    </source>
</evidence>
<dbReference type="InterPro" id="IPR016169">
    <property type="entry name" value="FAD-bd_PCMH_sub2"/>
</dbReference>
<gene>
    <name evidence="10" type="ORF">PVAP13_4NG215577</name>
</gene>
<dbReference type="EMBL" id="CM029044">
    <property type="protein sequence ID" value="KAG2606751.1"/>
    <property type="molecule type" value="Genomic_DNA"/>
</dbReference>
<sequence>MQSANSSCPASIPALSNNNNMPRACLETFLMATSFLCTINHFHMVASVSLADDDIFNLDIVSKIHTDHDSITKASSDFGHIVEAIPNGVFHPTSPADIVALIRLSISQPKPFAVAARGQGHSARGQALAPGGIVIGMRSMGRGDHGHRVSMSPSSDQLWVDASGEQLWADVLRATLEHGLAPRVWTDYLHITVGGTLSNGGIGGQAFRHGPQIFNVHELDVVTGMGEMITCSPDKNSDLFFAALGGLGQFGVITRARIALEPAPKRVLWVRIAYTDAESFTSDQELLISKPSSASGFDYIEGQVQLNRTLTEGRRSSSFFSASELDQLAKLLLDTGSAAIYYIEGAMYYNDDTASSVNQKLERLLEELNFVPGFAFVRDVSYVEFLDRVGREEQRLRAAGVWDVPHPWLNLFVPRSRILDFDAGVFKGILRDAKPAGPVLMYPMNRDRWDGRMTTATPDGGEDVFYAVGLLRSAVAAGDLERLERENAAVLAFCDREGVGCTQYLPHHASRDGWRRHFGEKWGRLAALKRRYDPRGILSPGQGIFPAAGGDEAGSDSL</sequence>
<dbReference type="InterPro" id="IPR015345">
    <property type="entry name" value="Cytokinin_DH_FAD/cytokin-bd"/>
</dbReference>
<proteinExistence type="inferred from homology"/>
<evidence type="ECO:0000259" key="9">
    <source>
        <dbReference type="PROSITE" id="PS51387"/>
    </source>
</evidence>
<dbReference type="GO" id="GO:0009690">
    <property type="term" value="P:cytokinin metabolic process"/>
    <property type="evidence" value="ECO:0007669"/>
    <property type="project" value="InterPro"/>
</dbReference>
<comment type="subunit">
    <text evidence="3">Monomer.</text>
</comment>
<evidence type="ECO:0000256" key="5">
    <source>
        <dbReference type="ARBA" id="ARBA00022630"/>
    </source>
</evidence>
<dbReference type="InterPro" id="IPR016170">
    <property type="entry name" value="Cytok_DH_C_sf"/>
</dbReference>
<evidence type="ECO:0000256" key="8">
    <source>
        <dbReference type="ARBA" id="ARBA00048224"/>
    </source>
</evidence>
<dbReference type="Pfam" id="PF09265">
    <property type="entry name" value="Cytokin-bind"/>
    <property type="match status" value="1"/>
</dbReference>
<dbReference type="SUPFAM" id="SSF56176">
    <property type="entry name" value="FAD-binding/transporter-associated domain-like"/>
    <property type="match status" value="1"/>
</dbReference>
<comment type="similarity">
    <text evidence="2">Belongs to the oxygen-dependent FAD-linked oxidoreductase family.</text>
</comment>
<feature type="domain" description="FAD-binding PCMH-type" evidence="9">
    <location>
        <begin position="82"/>
        <end position="263"/>
    </location>
</feature>
<dbReference type="OrthoDB" id="415825at2759"/>
<dbReference type="EC" id="1.5.99.12" evidence="4"/>
<dbReference type="InterPro" id="IPR050432">
    <property type="entry name" value="FAD-linked_Oxidoreductases_BP"/>
</dbReference>
<dbReference type="Gene3D" id="3.30.43.10">
    <property type="entry name" value="Uridine Diphospho-n-acetylenolpyruvylglucosamine Reductase, domain 2"/>
    <property type="match status" value="1"/>
</dbReference>
<keyword evidence="6" id="KW-0274">FAD</keyword>
<dbReference type="PANTHER" id="PTHR13878:SF65">
    <property type="entry name" value="CYTOKININ DEHYDROGENASE 10"/>
    <property type="match status" value="1"/>
</dbReference>
<comment type="caution">
    <text evidence="10">The sequence shown here is derived from an EMBL/GenBank/DDBJ whole genome shotgun (WGS) entry which is preliminary data.</text>
</comment>
<dbReference type="InterPro" id="IPR006093">
    <property type="entry name" value="Oxy_OxRdtase_FAD_BS"/>
</dbReference>
<dbReference type="SUPFAM" id="SSF55103">
    <property type="entry name" value="FAD-linked oxidases, C-terminal domain"/>
    <property type="match status" value="1"/>
</dbReference>
<dbReference type="Gene3D" id="3.30.465.10">
    <property type="match status" value="1"/>
</dbReference>
<dbReference type="InterPro" id="IPR006094">
    <property type="entry name" value="Oxid_FAD_bind_N"/>
</dbReference>
<keyword evidence="11" id="KW-1185">Reference proteome</keyword>
<dbReference type="InterPro" id="IPR016164">
    <property type="entry name" value="FAD-linked_Oxase-like_C"/>
</dbReference>
<comment type="catalytic activity">
    <reaction evidence="8">
        <text>N(6)-dimethylallyladenine + A + H2O = 3-methyl-2-butenal + adenine + AH2</text>
        <dbReference type="Rhea" id="RHEA:13625"/>
        <dbReference type="ChEBI" id="CHEBI:13193"/>
        <dbReference type="ChEBI" id="CHEBI:15377"/>
        <dbReference type="ChEBI" id="CHEBI:15825"/>
        <dbReference type="ChEBI" id="CHEBI:16708"/>
        <dbReference type="ChEBI" id="CHEBI:17499"/>
        <dbReference type="ChEBI" id="CHEBI:17660"/>
        <dbReference type="EC" id="1.5.99.12"/>
    </reaction>
</comment>
<dbReference type="PANTHER" id="PTHR13878">
    <property type="entry name" value="GULONOLACTONE OXIDASE"/>
    <property type="match status" value="1"/>
</dbReference>
<evidence type="ECO:0000256" key="2">
    <source>
        <dbReference type="ARBA" id="ARBA00005466"/>
    </source>
</evidence>
<dbReference type="GO" id="GO:0071949">
    <property type="term" value="F:FAD binding"/>
    <property type="evidence" value="ECO:0007669"/>
    <property type="project" value="InterPro"/>
</dbReference>
<dbReference type="InterPro" id="IPR016167">
    <property type="entry name" value="FAD-bd_PCMH_sub1"/>
</dbReference>
<evidence type="ECO:0000256" key="6">
    <source>
        <dbReference type="ARBA" id="ARBA00022827"/>
    </source>
</evidence>
<keyword evidence="5" id="KW-0285">Flavoprotein</keyword>
<dbReference type="Pfam" id="PF01565">
    <property type="entry name" value="FAD_binding_4"/>
    <property type="match status" value="1"/>
</dbReference>
<comment type="cofactor">
    <cofactor evidence="1">
        <name>FAD</name>
        <dbReference type="ChEBI" id="CHEBI:57692"/>
    </cofactor>
</comment>
<dbReference type="InterPro" id="IPR016166">
    <property type="entry name" value="FAD-bd_PCMH"/>
</dbReference>
<dbReference type="GO" id="GO:0019139">
    <property type="term" value="F:cytokinin dehydrogenase activity"/>
    <property type="evidence" value="ECO:0007669"/>
    <property type="project" value="UniProtKB-EC"/>
</dbReference>
<dbReference type="PROSITE" id="PS00862">
    <property type="entry name" value="OX2_COVAL_FAD"/>
    <property type="match status" value="1"/>
</dbReference>
<name>A0A8T0T600_PANVG</name>
<evidence type="ECO:0000256" key="4">
    <source>
        <dbReference type="ARBA" id="ARBA00011928"/>
    </source>
</evidence>